<comment type="catalytic activity">
    <reaction evidence="6">
        <text>an S-substituted L-cysteinylglycine + H2O = an S-substituted L-cysteine + glycine</text>
        <dbReference type="Rhea" id="RHEA:60444"/>
        <dbReference type="ChEBI" id="CHEBI:15377"/>
        <dbReference type="ChEBI" id="CHEBI:57305"/>
        <dbReference type="ChEBI" id="CHEBI:58717"/>
        <dbReference type="ChEBI" id="CHEBI:143103"/>
        <dbReference type="EC" id="3.4.13.23"/>
    </reaction>
    <physiologicalReaction direction="left-to-right" evidence="6">
        <dbReference type="Rhea" id="RHEA:60445"/>
    </physiologicalReaction>
</comment>
<keyword evidence="4" id="KW-0645">Protease</keyword>
<dbReference type="GO" id="GO:0070006">
    <property type="term" value="F:metalloaminopeptidase activity"/>
    <property type="evidence" value="ECO:0007669"/>
    <property type="project" value="InterPro"/>
</dbReference>
<evidence type="ECO:0000256" key="11">
    <source>
        <dbReference type="ARBA" id="ARBA00031564"/>
    </source>
</evidence>
<evidence type="ECO:0000313" key="16">
    <source>
        <dbReference type="EMBL" id="JAV85071.1"/>
    </source>
</evidence>
<dbReference type="Gene3D" id="3.40.220.10">
    <property type="entry name" value="Leucine Aminopeptidase, subunit E, domain 1"/>
    <property type="match status" value="1"/>
</dbReference>
<evidence type="ECO:0000256" key="14">
    <source>
        <dbReference type="ARBA" id="ARBA00049107"/>
    </source>
</evidence>
<dbReference type="EMBL" id="VVIM01000002">
    <property type="protein sequence ID" value="KAB0802210.1"/>
    <property type="molecule type" value="Genomic_DNA"/>
</dbReference>
<dbReference type="GO" id="GO:0005737">
    <property type="term" value="C:cytoplasm"/>
    <property type="evidence" value="ECO:0007669"/>
    <property type="project" value="InterPro"/>
</dbReference>
<keyword evidence="3" id="KW-0031">Aminopeptidase</keyword>
<evidence type="ECO:0000313" key="17">
    <source>
        <dbReference type="EMBL" id="KAB0802210.1"/>
    </source>
</evidence>
<dbReference type="InterPro" id="IPR043472">
    <property type="entry name" value="Macro_dom-like"/>
</dbReference>
<dbReference type="PANTHER" id="PTHR11963:SF23">
    <property type="entry name" value="CYTOSOL AMINOPEPTIDASE"/>
    <property type="match status" value="1"/>
</dbReference>
<dbReference type="SUPFAM" id="SSF53187">
    <property type="entry name" value="Zn-dependent exopeptidases"/>
    <property type="match status" value="1"/>
</dbReference>
<evidence type="ECO:0000256" key="8">
    <source>
        <dbReference type="ARBA" id="ARBA00029605"/>
    </source>
</evidence>
<comment type="similarity">
    <text evidence="1">Belongs to the peptidase M17 family.</text>
</comment>
<dbReference type="PROSITE" id="PS00631">
    <property type="entry name" value="CYTOSOL_AP"/>
    <property type="match status" value="1"/>
</dbReference>
<dbReference type="InterPro" id="IPR011356">
    <property type="entry name" value="Leucine_aapep/pepB"/>
</dbReference>
<evidence type="ECO:0000256" key="2">
    <source>
        <dbReference type="ARBA" id="ARBA00014190"/>
    </source>
</evidence>
<name>A0A1Y1MHG3_PHOPY</name>
<keyword evidence="18" id="KW-1185">Reference proteome</keyword>
<evidence type="ECO:0000256" key="4">
    <source>
        <dbReference type="ARBA" id="ARBA00022670"/>
    </source>
</evidence>
<comment type="catalytic activity">
    <reaction evidence="13">
        <text>S-benzyl-L-cysteinylglycine + H2O = S-benzyl-L-cysteine + glycine</text>
        <dbReference type="Rhea" id="RHEA:62568"/>
        <dbReference type="ChEBI" id="CHEBI:15377"/>
        <dbReference type="ChEBI" id="CHEBI:57305"/>
        <dbReference type="ChEBI" id="CHEBI:145802"/>
        <dbReference type="ChEBI" id="CHEBI:145803"/>
    </reaction>
    <physiologicalReaction direction="left-to-right" evidence="13">
        <dbReference type="Rhea" id="RHEA:62569"/>
    </physiologicalReaction>
</comment>
<dbReference type="Gene3D" id="3.40.630.10">
    <property type="entry name" value="Zn peptidases"/>
    <property type="match status" value="1"/>
</dbReference>
<dbReference type="CDD" id="cd00433">
    <property type="entry name" value="Peptidase_M17"/>
    <property type="match status" value="1"/>
</dbReference>
<dbReference type="GO" id="GO:0030145">
    <property type="term" value="F:manganese ion binding"/>
    <property type="evidence" value="ECO:0007669"/>
    <property type="project" value="InterPro"/>
</dbReference>
<dbReference type="InParanoid" id="A0A1Y1MHG3"/>
<feature type="domain" description="Cytosol aminopeptidase" evidence="15">
    <location>
        <begin position="358"/>
        <end position="365"/>
    </location>
</feature>
<evidence type="ECO:0000256" key="7">
    <source>
        <dbReference type="ARBA" id="ARBA00023625"/>
    </source>
</evidence>
<dbReference type="PRINTS" id="PR00481">
    <property type="entry name" value="LAMNOPPTDASE"/>
</dbReference>
<dbReference type="Pfam" id="PF00883">
    <property type="entry name" value="Peptidase_M17"/>
    <property type="match status" value="1"/>
</dbReference>
<reference evidence="17" key="3">
    <citation type="submission" date="2019-08" db="EMBL/GenBank/DDBJ databases">
        <authorList>
            <consortium name="Photinus pyralis genome working group"/>
            <person name="Fallon T.R."/>
            <person name="Sander Lower S.E."/>
            <person name="Weng J.-K."/>
        </authorList>
    </citation>
    <scope>NUCLEOTIDE SEQUENCE</scope>
    <source>
        <strain evidence="17">1611_PpyrPB1</strain>
        <tissue evidence="17">Whole body</tissue>
    </source>
</reference>
<accession>A0A1Y1MHG3</accession>
<proteinExistence type="inferred from homology"/>
<dbReference type="EMBL" id="GEZM01031085">
    <property type="protein sequence ID" value="JAV85071.1"/>
    <property type="molecule type" value="Transcribed_RNA"/>
</dbReference>
<dbReference type="EC" id="3.4.13.23" evidence="7"/>
<evidence type="ECO:0000256" key="1">
    <source>
        <dbReference type="ARBA" id="ARBA00009528"/>
    </source>
</evidence>
<dbReference type="AlphaFoldDB" id="A0A1Y1MHG3"/>
<dbReference type="GO" id="GO:0006508">
    <property type="term" value="P:proteolysis"/>
    <property type="evidence" value="ECO:0007669"/>
    <property type="project" value="UniProtKB-KW"/>
</dbReference>
<comment type="function">
    <text evidence="12">Cytosolic metallopeptidase that catalyzes the removal of unsubstituted N-terminal hydrophobic amino acids from various peptides. The presence of Zn(2+) ions is essential for the peptidase activity, and the association with other cofactors can modulate the substrate spectificity of the enzyme. For instance, in the presence of Mn(2+), it displays a specific Cys-Gly hydrolyzing activity of Cys-Gly-S-conjugates. Involved in the metabolism of glutathione and in the degradation of glutathione S-conjugates, which may play a role in the control of the cell redox status.</text>
</comment>
<keyword evidence="5" id="KW-0378">Hydrolase</keyword>
<comment type="catalytic activity">
    <reaction evidence="14">
        <text>L-cysteinylglycine + H2O = L-cysteine + glycine</text>
        <dbReference type="Rhea" id="RHEA:28783"/>
        <dbReference type="ChEBI" id="CHEBI:15377"/>
        <dbReference type="ChEBI" id="CHEBI:35235"/>
        <dbReference type="ChEBI" id="CHEBI:57305"/>
        <dbReference type="ChEBI" id="CHEBI:61694"/>
    </reaction>
    <physiologicalReaction direction="left-to-right" evidence="14">
        <dbReference type="Rhea" id="RHEA:28784"/>
    </physiologicalReaction>
</comment>
<evidence type="ECO:0000256" key="12">
    <source>
        <dbReference type="ARBA" id="ARBA00045966"/>
    </source>
</evidence>
<dbReference type="InterPro" id="IPR008283">
    <property type="entry name" value="Peptidase_M17_N"/>
</dbReference>
<evidence type="ECO:0000256" key="3">
    <source>
        <dbReference type="ARBA" id="ARBA00022438"/>
    </source>
</evidence>
<organism evidence="16">
    <name type="scientific">Photinus pyralis</name>
    <name type="common">Common eastern firefly</name>
    <name type="synonym">Lampyris pyralis</name>
    <dbReference type="NCBI Taxonomy" id="7054"/>
    <lineage>
        <taxon>Eukaryota</taxon>
        <taxon>Metazoa</taxon>
        <taxon>Ecdysozoa</taxon>
        <taxon>Arthropoda</taxon>
        <taxon>Hexapoda</taxon>
        <taxon>Insecta</taxon>
        <taxon>Pterygota</taxon>
        <taxon>Neoptera</taxon>
        <taxon>Endopterygota</taxon>
        <taxon>Coleoptera</taxon>
        <taxon>Polyphaga</taxon>
        <taxon>Elateriformia</taxon>
        <taxon>Elateroidea</taxon>
        <taxon>Lampyridae</taxon>
        <taxon>Lampyrinae</taxon>
        <taxon>Photinus</taxon>
    </lineage>
</organism>
<sequence>MAVFFKCSRFVRLSSVNIRQTRFNSTRRGLVLGLYSEKNKEGFELSPSASKYNQHVDGKISEALQFVNGHLEPGKPFLFWGPDSHYTAVAVVSLGKKCQGINFQEQIDQDKEAVRIAASAGCRALQNAGINTISVDDMGNAEAAAEGSTLGLWKFQECKSKKQSPTEIGLLSLNKGQTTPAGSEWNYGVSKANAQNLARRLTDMPSNLMTPTIFAENVKEIFESLDVCVAVHDEDWIKEKSMNSFLSVTKGSTEPAKFVELSYSRGDEKVRPIVLVGKGVTFDTGGISLKPSKAMDEMRGDMGGAATCVAALQCIANCRVKVNVKVLIPLCENMPSGSATKPGDIVKAANGKTICVNNTDAEGRLILADGLCYAAGFDPKMIMSVATLTGAMRVALGDGATGVFSTSDDLYKKLEQAGTYAGDRVWRFPFWKQYKTEITKQPGYDVNNIGKGVGGGSCTAAAFLKEFVPECVDYLHLDIAGVCGPATDIPYLHKGMTGRPTRTLIEFMRMHSK</sequence>
<evidence type="ECO:0000259" key="15">
    <source>
        <dbReference type="PROSITE" id="PS00631"/>
    </source>
</evidence>
<dbReference type="PANTHER" id="PTHR11963">
    <property type="entry name" value="LEUCINE AMINOPEPTIDASE-RELATED"/>
    <property type="match status" value="1"/>
</dbReference>
<evidence type="ECO:0000256" key="9">
    <source>
        <dbReference type="ARBA" id="ARBA00030930"/>
    </source>
</evidence>
<evidence type="ECO:0000256" key="6">
    <source>
        <dbReference type="ARBA" id="ARBA00023511"/>
    </source>
</evidence>
<evidence type="ECO:0000256" key="10">
    <source>
        <dbReference type="ARBA" id="ARBA00030997"/>
    </source>
</evidence>
<dbReference type="Pfam" id="PF02789">
    <property type="entry name" value="Peptidase_M17_N"/>
    <property type="match status" value="1"/>
</dbReference>
<gene>
    <name evidence="17" type="ORF">PPYR_04396</name>
</gene>
<reference evidence="16" key="1">
    <citation type="journal article" date="2016" name="Sci. Rep.">
        <title>Molecular characterization of firefly nuptial gifts: a multi-omics approach sheds light on postcopulatory sexual selection.</title>
        <authorList>
            <person name="Al-Wathiqui N."/>
            <person name="Fallon T.R."/>
            <person name="South A."/>
            <person name="Weng J.K."/>
            <person name="Lewis S.M."/>
        </authorList>
    </citation>
    <scope>NUCLEOTIDE SEQUENCE</scope>
</reference>
<evidence type="ECO:0000256" key="5">
    <source>
        <dbReference type="ARBA" id="ARBA00022801"/>
    </source>
</evidence>
<reference evidence="17 18" key="2">
    <citation type="journal article" date="2018" name="Elife">
        <title>Firefly genomes illuminate parallel origins of bioluminescence in beetles.</title>
        <authorList>
            <person name="Fallon T.R."/>
            <person name="Lower S.E."/>
            <person name="Chang C.H."/>
            <person name="Bessho-Uehara M."/>
            <person name="Martin G.J."/>
            <person name="Bewick A.J."/>
            <person name="Behringer M."/>
            <person name="Debat H.J."/>
            <person name="Wong I."/>
            <person name="Day J.C."/>
            <person name="Suvorov A."/>
            <person name="Silva C.J."/>
            <person name="Stanger-Hall K.F."/>
            <person name="Hall D.W."/>
            <person name="Schmitz R.J."/>
            <person name="Nelson D.R."/>
            <person name="Lewis S.M."/>
            <person name="Shigenobu S."/>
            <person name="Bybee S.M."/>
            <person name="Larracuente A.M."/>
            <person name="Oba Y."/>
            <person name="Weng J.K."/>
        </authorList>
    </citation>
    <scope>NUCLEOTIDE SEQUENCE [LARGE SCALE GENOMIC DNA]</scope>
    <source>
        <strain evidence="17">1611_PpyrPB1</strain>
        <tissue evidence="17">Whole body</tissue>
    </source>
</reference>
<protein>
    <recommendedName>
        <fullName evidence="2">Cytosol aminopeptidase</fullName>
        <ecNumber evidence="7">3.4.13.23</ecNumber>
    </recommendedName>
    <alternativeName>
        <fullName evidence="10">Cysteinylglycine-S-conjugate dipeptidase</fullName>
    </alternativeName>
    <alternativeName>
        <fullName evidence="11">Leucine aminopeptidase 3</fullName>
    </alternativeName>
    <alternativeName>
        <fullName evidence="9">Proline aminopeptidase</fullName>
    </alternativeName>
    <alternativeName>
        <fullName evidence="8">Prolyl aminopeptidase</fullName>
    </alternativeName>
</protein>
<evidence type="ECO:0000313" key="18">
    <source>
        <dbReference type="Proteomes" id="UP000327044"/>
    </source>
</evidence>
<dbReference type="SUPFAM" id="SSF52949">
    <property type="entry name" value="Macro domain-like"/>
    <property type="match status" value="1"/>
</dbReference>
<dbReference type="InterPro" id="IPR000819">
    <property type="entry name" value="Peptidase_M17_C"/>
</dbReference>
<dbReference type="Proteomes" id="UP000327044">
    <property type="component" value="Unassembled WGS sequence"/>
</dbReference>
<evidence type="ECO:0000256" key="13">
    <source>
        <dbReference type="ARBA" id="ARBA00047881"/>
    </source>
</evidence>